<dbReference type="AlphaFoldDB" id="A0A250XH75"/>
<keyword evidence="2" id="KW-0472">Membrane</keyword>
<dbReference type="Pfam" id="PF22099">
    <property type="entry name" value="MRS2-like"/>
    <property type="match status" value="2"/>
</dbReference>
<dbReference type="Gene3D" id="1.20.58.340">
    <property type="entry name" value="Magnesium transport protein CorA, transmembrane region"/>
    <property type="match status" value="1"/>
</dbReference>
<name>A0A250XH75_9CHLO</name>
<comment type="caution">
    <text evidence="4">The sequence shown here is derived from an EMBL/GenBank/DDBJ whole genome shotgun (WGS) entry which is preliminary data.</text>
</comment>
<keyword evidence="2" id="KW-0813">Transport</keyword>
<protein>
    <recommendedName>
        <fullName evidence="2">Magnesium transporter</fullName>
    </recommendedName>
</protein>
<dbReference type="InterPro" id="IPR039204">
    <property type="entry name" value="MRS2-like"/>
</dbReference>
<keyword evidence="5" id="KW-1185">Reference proteome</keyword>
<dbReference type="CDD" id="cd12823">
    <property type="entry name" value="Mrs2_Mfm1p-like"/>
    <property type="match status" value="1"/>
</dbReference>
<evidence type="ECO:0000256" key="2">
    <source>
        <dbReference type="RuleBase" id="RU366041"/>
    </source>
</evidence>
<keyword evidence="2" id="KW-1133">Transmembrane helix</keyword>
<comment type="subcellular location">
    <subcellularLocation>
        <location evidence="2">Membrane</location>
        <topology evidence="2">Multi-pass membrane protein</topology>
    </subcellularLocation>
</comment>
<dbReference type="Proteomes" id="UP000232323">
    <property type="component" value="Unassembled WGS sequence"/>
</dbReference>
<evidence type="ECO:0000313" key="4">
    <source>
        <dbReference type="EMBL" id="GAX82427.1"/>
    </source>
</evidence>
<proteinExistence type="inferred from homology"/>
<dbReference type="GO" id="GO:0015095">
    <property type="term" value="F:magnesium ion transmembrane transporter activity"/>
    <property type="evidence" value="ECO:0007669"/>
    <property type="project" value="UniProtKB-ARBA"/>
</dbReference>
<dbReference type="Gene3D" id="2.40.128.330">
    <property type="match status" value="1"/>
</dbReference>
<comment type="similarity">
    <text evidence="1 2">Belongs to the CorA metal ion transporter (MIT) (TC 1.A.35.5) family.</text>
</comment>
<evidence type="ECO:0000256" key="1">
    <source>
        <dbReference type="ARBA" id="ARBA00007535"/>
    </source>
</evidence>
<keyword evidence="2" id="KW-0460">Magnesium</keyword>
<dbReference type="PANTHER" id="PTHR13890">
    <property type="entry name" value="RNA SPLICING PROTEIN MRS2, MITOCHONDRIAL"/>
    <property type="match status" value="1"/>
</dbReference>
<feature type="transmembrane region" description="Helical" evidence="2">
    <location>
        <begin position="493"/>
        <end position="513"/>
    </location>
</feature>
<dbReference type="EMBL" id="BEGY01000080">
    <property type="protein sequence ID" value="GAX82427.1"/>
    <property type="molecule type" value="Genomic_DNA"/>
</dbReference>
<dbReference type="PANTHER" id="PTHR13890:SF31">
    <property type="entry name" value="MAGNESIUM TRANSPORTER MRS2-2-RELATED"/>
    <property type="match status" value="1"/>
</dbReference>
<keyword evidence="2" id="KW-0812">Transmembrane</keyword>
<dbReference type="GO" id="GO:0016020">
    <property type="term" value="C:membrane"/>
    <property type="evidence" value="ECO:0007669"/>
    <property type="project" value="UniProtKB-SubCell"/>
</dbReference>
<dbReference type="OrthoDB" id="10251508at2759"/>
<reference evidence="4 5" key="1">
    <citation type="submission" date="2017-08" db="EMBL/GenBank/DDBJ databases">
        <title>Acidophilic green algal genome provides insights into adaptation to an acidic environment.</title>
        <authorList>
            <person name="Hirooka S."/>
            <person name="Hirose Y."/>
            <person name="Kanesaki Y."/>
            <person name="Higuchi S."/>
            <person name="Fujiwara T."/>
            <person name="Onuma R."/>
            <person name="Era A."/>
            <person name="Ohbayashi R."/>
            <person name="Uzuka A."/>
            <person name="Nozaki H."/>
            <person name="Yoshikawa H."/>
            <person name="Miyagishima S.Y."/>
        </authorList>
    </citation>
    <scope>NUCLEOTIDE SEQUENCE [LARGE SCALE GENOMIC DNA]</scope>
    <source>
        <strain evidence="4 5">NIES-2499</strain>
    </source>
</reference>
<organism evidence="4 5">
    <name type="scientific">Chlamydomonas eustigma</name>
    <dbReference type="NCBI Taxonomy" id="1157962"/>
    <lineage>
        <taxon>Eukaryota</taxon>
        <taxon>Viridiplantae</taxon>
        <taxon>Chlorophyta</taxon>
        <taxon>core chlorophytes</taxon>
        <taxon>Chlorophyceae</taxon>
        <taxon>CS clade</taxon>
        <taxon>Chlamydomonadales</taxon>
        <taxon>Chlamydomonadaceae</taxon>
        <taxon>Chlamydomonas</taxon>
    </lineage>
</organism>
<keyword evidence="2" id="KW-0406">Ion transport</keyword>
<feature type="region of interest" description="Disordered" evidence="3">
    <location>
        <begin position="1"/>
        <end position="37"/>
    </location>
</feature>
<accession>A0A250XH75</accession>
<evidence type="ECO:0000256" key="3">
    <source>
        <dbReference type="SAM" id="MobiDB-lite"/>
    </source>
</evidence>
<feature type="compositionally biased region" description="Polar residues" evidence="3">
    <location>
        <begin position="1"/>
        <end position="18"/>
    </location>
</feature>
<feature type="region of interest" description="Disordered" evidence="3">
    <location>
        <begin position="338"/>
        <end position="368"/>
    </location>
</feature>
<feature type="transmembrane region" description="Helical" evidence="2">
    <location>
        <begin position="454"/>
        <end position="473"/>
    </location>
</feature>
<evidence type="ECO:0000313" key="5">
    <source>
        <dbReference type="Proteomes" id="UP000232323"/>
    </source>
</evidence>
<comment type="function">
    <text evidence="2">Magnesium transporter that may mediate the influx of magnesium.</text>
</comment>
<sequence length="518" mass="57894">METYRNYNYSPLSDSTATHHGLQADGQESDQQTMTEHAGTFQRKYSNYDVKNAAHGRSAVMRVKKSRVMRWLVLHNDGERQTLNLEKRQIIQGFNLDIPIRDMRLLDPAMSNYETIGQILTRENVIVLSMEHVKAIIMADKVIIPIEDDKNEVKERFILYLEQMIQEYAAHASAQAEALERSAAENEFLFPGSGLDLNQRFQQGPSNKSASLFGSVVGGGGSSSTWLQSGPVSGGGAFHAEDEILPFELHVLEVALGEICNHLAREENMLKAQAQPALDDLTNNADQPTLERVRKIKTGLQRMVGRAKVVREVLERLMQDDDDMLRMCLSKQVQKRSMSPSGSVAIPTGLGPGNNSTHSPLMPGSSPALMDDPLTPPKRTDSLLASNIRRHQADQYDEMNQKLMDVENLIESYFALIDSTLQSLVALGEYIDDTEDLINIQLDYSRNKLIRFEIMLTTGTFSLAMFSAVAGMLGENVILPDSIREKSWSFTAINVAVLLACFTVFWFIVGVLIKRKLI</sequence>
<gene>
    <name evidence="4" type="ORF">CEUSTIGMA_g9855.t1</name>
</gene>